<dbReference type="Proteomes" id="UP001497535">
    <property type="component" value="Unassembled WGS sequence"/>
</dbReference>
<keyword evidence="2" id="KW-1185">Reference proteome</keyword>
<gene>
    <name evidence="1" type="ORF">MENTE1834_LOCUS26941</name>
</gene>
<evidence type="ECO:0000313" key="1">
    <source>
        <dbReference type="EMBL" id="CAK5079804.1"/>
    </source>
</evidence>
<dbReference type="EMBL" id="CAVMJV010000039">
    <property type="protein sequence ID" value="CAK5079804.1"/>
    <property type="molecule type" value="Genomic_DNA"/>
</dbReference>
<comment type="caution">
    <text evidence="1">The sequence shown here is derived from an EMBL/GenBank/DDBJ whole genome shotgun (WGS) entry which is preliminary data.</text>
</comment>
<evidence type="ECO:0000313" key="2">
    <source>
        <dbReference type="Proteomes" id="UP001497535"/>
    </source>
</evidence>
<organism evidence="1 2">
    <name type="scientific">Meloidogyne enterolobii</name>
    <name type="common">Root-knot nematode worm</name>
    <name type="synonym">Meloidogyne mayaguensis</name>
    <dbReference type="NCBI Taxonomy" id="390850"/>
    <lineage>
        <taxon>Eukaryota</taxon>
        <taxon>Metazoa</taxon>
        <taxon>Ecdysozoa</taxon>
        <taxon>Nematoda</taxon>
        <taxon>Chromadorea</taxon>
        <taxon>Rhabditida</taxon>
        <taxon>Tylenchina</taxon>
        <taxon>Tylenchomorpha</taxon>
        <taxon>Tylenchoidea</taxon>
        <taxon>Meloidogynidae</taxon>
        <taxon>Meloidogyninae</taxon>
        <taxon>Meloidogyne</taxon>
    </lineage>
</organism>
<sequence>MTRGLVPSKVGGGGGGRGFEPVRENYFFNMKKYIISRLEYFYRVFWSIRILLDKKNIIFNIHTKSPKIFKKIFLETFQAKFI</sequence>
<proteinExistence type="predicted"/>
<reference evidence="1" key="1">
    <citation type="submission" date="2023-11" db="EMBL/GenBank/DDBJ databases">
        <authorList>
            <person name="Poullet M."/>
        </authorList>
    </citation>
    <scope>NUCLEOTIDE SEQUENCE</scope>
    <source>
        <strain evidence="1">E1834</strain>
    </source>
</reference>
<accession>A0ACB0ZL23</accession>
<name>A0ACB0ZL23_MELEN</name>
<protein>
    <submittedName>
        <fullName evidence="1">Uncharacterized protein</fullName>
    </submittedName>
</protein>